<accession>A0ABD3UTS7</accession>
<gene>
    <name evidence="1" type="ORF">ACJMK2_015841</name>
</gene>
<protein>
    <submittedName>
        <fullName evidence="1">Uncharacterized protein</fullName>
    </submittedName>
</protein>
<sequence length="55" mass="6025">MSSKQVLDFETKYPIGYIDNSQTITFAQLSTVSNTKEQLAGGKMTGNINMSGKHI</sequence>
<proteinExistence type="predicted"/>
<evidence type="ECO:0000313" key="2">
    <source>
        <dbReference type="Proteomes" id="UP001634394"/>
    </source>
</evidence>
<name>A0ABD3UTS7_SINWO</name>
<dbReference type="EMBL" id="JBJQND010000015">
    <property type="protein sequence ID" value="KAL3852166.1"/>
    <property type="molecule type" value="Genomic_DNA"/>
</dbReference>
<dbReference type="Proteomes" id="UP001634394">
    <property type="component" value="Unassembled WGS sequence"/>
</dbReference>
<comment type="caution">
    <text evidence="1">The sequence shown here is derived from an EMBL/GenBank/DDBJ whole genome shotgun (WGS) entry which is preliminary data.</text>
</comment>
<dbReference type="AlphaFoldDB" id="A0ABD3UTS7"/>
<keyword evidence="2" id="KW-1185">Reference proteome</keyword>
<evidence type="ECO:0000313" key="1">
    <source>
        <dbReference type="EMBL" id="KAL3852166.1"/>
    </source>
</evidence>
<organism evidence="1 2">
    <name type="scientific">Sinanodonta woodiana</name>
    <name type="common">Chinese pond mussel</name>
    <name type="synonym">Anodonta woodiana</name>
    <dbReference type="NCBI Taxonomy" id="1069815"/>
    <lineage>
        <taxon>Eukaryota</taxon>
        <taxon>Metazoa</taxon>
        <taxon>Spiralia</taxon>
        <taxon>Lophotrochozoa</taxon>
        <taxon>Mollusca</taxon>
        <taxon>Bivalvia</taxon>
        <taxon>Autobranchia</taxon>
        <taxon>Heteroconchia</taxon>
        <taxon>Palaeoheterodonta</taxon>
        <taxon>Unionida</taxon>
        <taxon>Unionoidea</taxon>
        <taxon>Unionidae</taxon>
        <taxon>Unioninae</taxon>
        <taxon>Sinanodonta</taxon>
    </lineage>
</organism>
<reference evidence="1 2" key="1">
    <citation type="submission" date="2024-11" db="EMBL/GenBank/DDBJ databases">
        <title>Chromosome-level genome assembly of the freshwater bivalve Anodonta woodiana.</title>
        <authorList>
            <person name="Chen X."/>
        </authorList>
    </citation>
    <scope>NUCLEOTIDE SEQUENCE [LARGE SCALE GENOMIC DNA]</scope>
    <source>
        <strain evidence="1">MN2024</strain>
        <tissue evidence="1">Gills</tissue>
    </source>
</reference>